<keyword evidence="7" id="KW-0539">Nucleus</keyword>
<dbReference type="GO" id="GO:0045944">
    <property type="term" value="P:positive regulation of transcription by RNA polymerase II"/>
    <property type="evidence" value="ECO:0007669"/>
    <property type="project" value="TreeGrafter"/>
</dbReference>
<dbReference type="Gene3D" id="4.10.240.10">
    <property type="entry name" value="Zn(2)-C6 fungal-type DNA-binding domain"/>
    <property type="match status" value="1"/>
</dbReference>
<keyword evidence="4" id="KW-0805">Transcription regulation</keyword>
<dbReference type="OrthoDB" id="2399539at2759"/>
<dbReference type="PANTHER" id="PTHR47782">
    <property type="entry name" value="ZN(II)2CYS6 TRANSCRIPTION FACTOR (EUROFUNG)-RELATED"/>
    <property type="match status" value="1"/>
</dbReference>
<dbReference type="InterPro" id="IPR052202">
    <property type="entry name" value="Yeast_MetPath_Reg"/>
</dbReference>
<evidence type="ECO:0000259" key="9">
    <source>
        <dbReference type="PROSITE" id="PS50048"/>
    </source>
</evidence>
<dbReference type="InterPro" id="IPR036864">
    <property type="entry name" value="Zn2-C6_fun-type_DNA-bd_sf"/>
</dbReference>
<dbReference type="GO" id="GO:0005634">
    <property type="term" value="C:nucleus"/>
    <property type="evidence" value="ECO:0007669"/>
    <property type="project" value="UniProtKB-SubCell"/>
</dbReference>
<dbReference type="InterPro" id="IPR001138">
    <property type="entry name" value="Zn2Cys6_DnaBD"/>
</dbReference>
<dbReference type="AlphaFoldDB" id="W9IR66"/>
<keyword evidence="3" id="KW-0862">Zinc</keyword>
<dbReference type="SMART" id="SM00066">
    <property type="entry name" value="GAL4"/>
    <property type="match status" value="1"/>
</dbReference>
<accession>W9IR66</accession>
<feature type="region of interest" description="Disordered" evidence="8">
    <location>
        <begin position="421"/>
        <end position="442"/>
    </location>
</feature>
<sequence>MSQPPRKRARHTSEVDNRPASAAACERCRSRKVKCGAEFPICKGCLKASTPCIIADPLALRPYTREEVFALEQKLKDLQERAAAIDTSVAVQDDPLLSRQATVGRIAHPPDVGRLLHSLLLSRLLSASDRLQQGSSGPLDDIPTPLIRIEYHSPHPFPAYGIAIQAIDHYFKEFHVAHPLLKREVLQSCLEQAPDWTTQERINLTAEQRHDIFQLYMAIAIGSIRLFRDQWLIGIGRLSSQIHSAMEERRPNSASFSVGPSATSTPDLGEVLCQLRGFHHDLGSWHESAPFFDNPSCLFGTREFLELTYQEERLRLIRATIEVLGSKTMLPPDDGPSHKIRSSGIDAEEWLRDLVDDRWNAEARDIWNDLSVAGSLLSWFADSMPDMAVYNQVFQSLRHHLETAGSSGEHPTQLVLESAAPGYETHSSRNTPPSDTSNAENNAALNRGDQLDMGGMKILDLTSIQIGVEGISAGLSEFVWDTVVPWEESPARSSDF</sequence>
<keyword evidence="2" id="KW-0479">Metal-binding</keyword>
<keyword evidence="5" id="KW-0238">DNA-binding</keyword>
<dbReference type="PANTHER" id="PTHR47782:SF12">
    <property type="entry name" value="ZN(II)2CYS6 TRANSCRIPTION FACTOR (EUROFUNG)"/>
    <property type="match status" value="1"/>
</dbReference>
<dbReference type="EMBL" id="JH717840">
    <property type="protein sequence ID" value="EWY97408.1"/>
    <property type="molecule type" value="Genomic_DNA"/>
</dbReference>
<evidence type="ECO:0000256" key="3">
    <source>
        <dbReference type="ARBA" id="ARBA00022833"/>
    </source>
</evidence>
<proteinExistence type="predicted"/>
<evidence type="ECO:0000256" key="1">
    <source>
        <dbReference type="ARBA" id="ARBA00004123"/>
    </source>
</evidence>
<dbReference type="GO" id="GO:0043565">
    <property type="term" value="F:sequence-specific DNA binding"/>
    <property type="evidence" value="ECO:0007669"/>
    <property type="project" value="TreeGrafter"/>
</dbReference>
<evidence type="ECO:0000256" key="8">
    <source>
        <dbReference type="SAM" id="MobiDB-lite"/>
    </source>
</evidence>
<feature type="domain" description="Zn(2)-C6 fungal-type" evidence="9">
    <location>
        <begin position="24"/>
        <end position="54"/>
    </location>
</feature>
<comment type="subcellular location">
    <subcellularLocation>
        <location evidence="1">Nucleus</location>
    </subcellularLocation>
</comment>
<name>W9IR66_FUSOX</name>
<dbReference type="PROSITE" id="PS00463">
    <property type="entry name" value="ZN2_CY6_FUNGAL_1"/>
    <property type="match status" value="1"/>
</dbReference>
<evidence type="ECO:0000313" key="10">
    <source>
        <dbReference type="EMBL" id="EWY97408.1"/>
    </source>
</evidence>
<keyword evidence="6" id="KW-0804">Transcription</keyword>
<feature type="compositionally biased region" description="Polar residues" evidence="8">
    <location>
        <begin position="428"/>
        <end position="442"/>
    </location>
</feature>
<evidence type="ECO:0000313" key="11">
    <source>
        <dbReference type="Proteomes" id="UP000030753"/>
    </source>
</evidence>
<organism evidence="10 11">
    <name type="scientific">Fusarium oxysporum NRRL 32931</name>
    <dbReference type="NCBI Taxonomy" id="660029"/>
    <lineage>
        <taxon>Eukaryota</taxon>
        <taxon>Fungi</taxon>
        <taxon>Dikarya</taxon>
        <taxon>Ascomycota</taxon>
        <taxon>Pezizomycotina</taxon>
        <taxon>Sordariomycetes</taxon>
        <taxon>Hypocreomycetidae</taxon>
        <taxon>Hypocreales</taxon>
        <taxon>Nectriaceae</taxon>
        <taxon>Fusarium</taxon>
        <taxon>Fusarium oxysporum species complex</taxon>
    </lineage>
</organism>
<reference evidence="10 11" key="1">
    <citation type="submission" date="2011-06" db="EMBL/GenBank/DDBJ databases">
        <title>The Genome Sequence of Fusarium oxysporum FOSC 3-a.</title>
        <authorList>
            <consortium name="The Broad Institute Genome Sequencing Platform"/>
            <person name="Ma L.-J."/>
            <person name="Gale L.R."/>
            <person name="Schwartz D.C."/>
            <person name="Zhou S."/>
            <person name="Corby-Kistler H."/>
            <person name="Young S.K."/>
            <person name="Zeng Q."/>
            <person name="Gargeya S."/>
            <person name="Fitzgerald M."/>
            <person name="Haas B."/>
            <person name="Abouelleil A."/>
            <person name="Alvarado L."/>
            <person name="Arachchi H.M."/>
            <person name="Berlin A."/>
            <person name="Brown A."/>
            <person name="Chapman S.B."/>
            <person name="Chen Z."/>
            <person name="Dunbar C."/>
            <person name="Freedman E."/>
            <person name="Gearin G."/>
            <person name="Gellesch M."/>
            <person name="Goldberg J."/>
            <person name="Griggs A."/>
            <person name="Gujja S."/>
            <person name="Heiman D."/>
            <person name="Howarth C."/>
            <person name="Larson L."/>
            <person name="Lui A."/>
            <person name="MacDonald P.J.P."/>
            <person name="Mehta T."/>
            <person name="Montmayeur A."/>
            <person name="Murphy C."/>
            <person name="Neiman D."/>
            <person name="Pearson M."/>
            <person name="Priest M."/>
            <person name="Roberts A."/>
            <person name="Saif S."/>
            <person name="Shea T."/>
            <person name="Shenoy N."/>
            <person name="Sisk P."/>
            <person name="Stolte C."/>
            <person name="Sykes S."/>
            <person name="Wortman J."/>
            <person name="Nusbaum C."/>
            <person name="Birren B."/>
        </authorList>
    </citation>
    <scope>NUCLEOTIDE SEQUENCE [LARGE SCALE GENOMIC DNA]</scope>
    <source>
        <strain evidence="11">FOSC 3-a</strain>
    </source>
</reference>
<protein>
    <recommendedName>
        <fullName evidence="9">Zn(2)-C6 fungal-type domain-containing protein</fullName>
    </recommendedName>
</protein>
<dbReference type="SUPFAM" id="SSF57701">
    <property type="entry name" value="Zn2/Cys6 DNA-binding domain"/>
    <property type="match status" value="1"/>
</dbReference>
<evidence type="ECO:0000256" key="5">
    <source>
        <dbReference type="ARBA" id="ARBA00023125"/>
    </source>
</evidence>
<dbReference type="PROSITE" id="PS50048">
    <property type="entry name" value="ZN2_CY6_FUNGAL_2"/>
    <property type="match status" value="1"/>
</dbReference>
<dbReference type="Pfam" id="PF00172">
    <property type="entry name" value="Zn_clus"/>
    <property type="match status" value="1"/>
</dbReference>
<evidence type="ECO:0000256" key="2">
    <source>
        <dbReference type="ARBA" id="ARBA00022723"/>
    </source>
</evidence>
<gene>
    <name evidence="10" type="ORF">FOYG_02252</name>
</gene>
<evidence type="ECO:0000256" key="6">
    <source>
        <dbReference type="ARBA" id="ARBA00023163"/>
    </source>
</evidence>
<dbReference type="HOGENOM" id="CLU_033646_0_0_1"/>
<evidence type="ECO:0000256" key="4">
    <source>
        <dbReference type="ARBA" id="ARBA00023015"/>
    </source>
</evidence>
<dbReference type="Proteomes" id="UP000030753">
    <property type="component" value="Unassembled WGS sequence"/>
</dbReference>
<evidence type="ECO:0000256" key="7">
    <source>
        <dbReference type="ARBA" id="ARBA00023242"/>
    </source>
</evidence>
<dbReference type="GO" id="GO:0008270">
    <property type="term" value="F:zinc ion binding"/>
    <property type="evidence" value="ECO:0007669"/>
    <property type="project" value="InterPro"/>
</dbReference>
<dbReference type="GO" id="GO:0000981">
    <property type="term" value="F:DNA-binding transcription factor activity, RNA polymerase II-specific"/>
    <property type="evidence" value="ECO:0007669"/>
    <property type="project" value="InterPro"/>
</dbReference>
<dbReference type="CDD" id="cd00067">
    <property type="entry name" value="GAL4"/>
    <property type="match status" value="1"/>
</dbReference>